<proteinExistence type="predicted"/>
<evidence type="ECO:0000256" key="1">
    <source>
        <dbReference type="SAM" id="MobiDB-lite"/>
    </source>
</evidence>
<dbReference type="EMBL" id="JANPWB010000002">
    <property type="protein sequence ID" value="KAJ1208349.1"/>
    <property type="molecule type" value="Genomic_DNA"/>
</dbReference>
<evidence type="ECO:0000313" key="3">
    <source>
        <dbReference type="Proteomes" id="UP001066276"/>
    </source>
</evidence>
<keyword evidence="3" id="KW-1185">Reference proteome</keyword>
<comment type="caution">
    <text evidence="2">The sequence shown here is derived from an EMBL/GenBank/DDBJ whole genome shotgun (WGS) entry which is preliminary data.</text>
</comment>
<organism evidence="2 3">
    <name type="scientific">Pleurodeles waltl</name>
    <name type="common">Iberian ribbed newt</name>
    <dbReference type="NCBI Taxonomy" id="8319"/>
    <lineage>
        <taxon>Eukaryota</taxon>
        <taxon>Metazoa</taxon>
        <taxon>Chordata</taxon>
        <taxon>Craniata</taxon>
        <taxon>Vertebrata</taxon>
        <taxon>Euteleostomi</taxon>
        <taxon>Amphibia</taxon>
        <taxon>Batrachia</taxon>
        <taxon>Caudata</taxon>
        <taxon>Salamandroidea</taxon>
        <taxon>Salamandridae</taxon>
        <taxon>Pleurodelinae</taxon>
        <taxon>Pleurodeles</taxon>
    </lineage>
</organism>
<gene>
    <name evidence="2" type="ORF">NDU88_003735</name>
</gene>
<dbReference type="AlphaFoldDB" id="A0AAV7W5H6"/>
<protein>
    <submittedName>
        <fullName evidence="2">Uncharacterized protein</fullName>
    </submittedName>
</protein>
<sequence length="145" mass="15863">MVIQDDGWLFRLIQISLPVPSRLVVVATAAPTLPSHMPCDRILDSLGGVAAFLGRCGKLCCGESRAQCSLARGQSSFSGVAAALSPVYRQLRRLRRHSSWRLVFNGAESTIRTPRMLRRKPSLEVIGAKREKKQPAPPLKDQTGA</sequence>
<name>A0AAV7W5H6_PLEWA</name>
<dbReference type="Proteomes" id="UP001066276">
    <property type="component" value="Chromosome 1_2"/>
</dbReference>
<feature type="region of interest" description="Disordered" evidence="1">
    <location>
        <begin position="125"/>
        <end position="145"/>
    </location>
</feature>
<accession>A0AAV7W5H6</accession>
<reference evidence="2" key="1">
    <citation type="journal article" date="2022" name="bioRxiv">
        <title>Sequencing and chromosome-scale assembly of the giantPleurodeles waltlgenome.</title>
        <authorList>
            <person name="Brown T."/>
            <person name="Elewa A."/>
            <person name="Iarovenko S."/>
            <person name="Subramanian E."/>
            <person name="Araus A.J."/>
            <person name="Petzold A."/>
            <person name="Susuki M."/>
            <person name="Suzuki K.-i.T."/>
            <person name="Hayashi T."/>
            <person name="Toyoda A."/>
            <person name="Oliveira C."/>
            <person name="Osipova E."/>
            <person name="Leigh N.D."/>
            <person name="Simon A."/>
            <person name="Yun M.H."/>
        </authorList>
    </citation>
    <scope>NUCLEOTIDE SEQUENCE</scope>
    <source>
        <strain evidence="2">20211129_DDA</strain>
        <tissue evidence="2">Liver</tissue>
    </source>
</reference>
<evidence type="ECO:0000313" key="2">
    <source>
        <dbReference type="EMBL" id="KAJ1208349.1"/>
    </source>
</evidence>